<dbReference type="RefSeq" id="WP_380825979.1">
    <property type="nucleotide sequence ID" value="NZ_JBHTCG010000006.1"/>
</dbReference>
<dbReference type="SUPFAM" id="SSF52540">
    <property type="entry name" value="P-loop containing nucleoside triphosphate hydrolases"/>
    <property type="match status" value="1"/>
</dbReference>
<dbReference type="InterPro" id="IPR005158">
    <property type="entry name" value="BTAD"/>
</dbReference>
<dbReference type="Proteomes" id="UP001596496">
    <property type="component" value="Unassembled WGS sequence"/>
</dbReference>
<dbReference type="PROSITE" id="PS51755">
    <property type="entry name" value="OMPR_PHOB"/>
    <property type="match status" value="1"/>
</dbReference>
<dbReference type="InterPro" id="IPR016032">
    <property type="entry name" value="Sig_transdc_resp-reg_C-effctor"/>
</dbReference>
<organism evidence="5 6">
    <name type="scientific">Sphaerisporangium rhizosphaerae</name>
    <dbReference type="NCBI Taxonomy" id="2269375"/>
    <lineage>
        <taxon>Bacteria</taxon>
        <taxon>Bacillati</taxon>
        <taxon>Actinomycetota</taxon>
        <taxon>Actinomycetes</taxon>
        <taxon>Streptosporangiales</taxon>
        <taxon>Streptosporangiaceae</taxon>
        <taxon>Sphaerisporangium</taxon>
    </lineage>
</organism>
<dbReference type="InterPro" id="IPR001867">
    <property type="entry name" value="OmpR/PhoB-type_DNA-bd"/>
</dbReference>
<proteinExistence type="inferred from homology"/>
<dbReference type="SUPFAM" id="SSF46894">
    <property type="entry name" value="C-terminal effector domain of the bipartite response regulators"/>
    <property type="match status" value="1"/>
</dbReference>
<comment type="caution">
    <text evidence="5">The sequence shown here is derived from an EMBL/GenBank/DDBJ whole genome shotgun (WGS) entry which is preliminary data.</text>
</comment>
<keyword evidence="6" id="KW-1185">Reference proteome</keyword>
<dbReference type="InterPro" id="IPR041664">
    <property type="entry name" value="AAA_16"/>
</dbReference>
<dbReference type="InterPro" id="IPR011990">
    <property type="entry name" value="TPR-like_helical_dom_sf"/>
</dbReference>
<evidence type="ECO:0000313" key="5">
    <source>
        <dbReference type="EMBL" id="MFC7382692.1"/>
    </source>
</evidence>
<sequence>MGVRFQVLGPLRAWREECELALGPPKQRVVLGALLLNPCGRVSTSEISSLLWGESPPPTAVNTIQTYVKRLRGLLQPERLSGTTADSMLRRVHGGYSLMLDEDSLDLLRFRFLLSTAKHEGSGAVPAEALTMFHGLPLEDLSDYPRTDANLAAVEQELITAMVVAARVPDRYDHAELVTGLEGLARHYPLSEPLHAALMRVYNHAGRQAEALVVFEQIRRRLGDELGADPGEELRCANMEALTQRPIVASPGSRWRGRRAAAGPLIGRADELRQVTELVRERRLVTLTGPGGVGKTSLALEVAARAQDAHRDGVAVIELGALSSRHALGEDGTARLDAVTDAIRRRLGPLGDPDGSAADLITALQGRQLLIVLDNAEHVAGVIASWTDEVRRSCDGVRFVITSRRSLGLPGETVWEVSPLSLPSAGAHDTDMCGHGAVDLFLTRAGEQFPLLDLSDDLGDVAEVCRKLDGLPLAIELAVARLRSIPIAALRTRLEHPGALGERLAPGLPHQLALGATIRWSLDLLGRTDMLVLAQLSAFSGSFTLEAAEQLSAHGPVMSGQVVLALANLVDGSLVQPVRGHDYRYRILTPIRDFCRTELGATEYGVTRDRHLAYFSDLAKSAEEHADASALHPELAEIVAALEWGFREGTSGAAVVRAVELLTAARPLWDRGSGRTQLLRHWTKCALSHESSLHPHLRAKLHHWAGRLAYVAGRFPSARAHLAKALSLTDLGDREGERRRADIMIDLAAIADALLDSDAMRRAHAAVVAAEDAGDPSRIVAARVVEASTAAWRDRAAEADTALRKAYEVAGADAESRTACLSRQPLIDLRAGRLDEAVKSADRVLALRTELGPDAAIHTLLSKAWALVLRGAATRAVAPLDEARTLCDEVRRSCLAPQLDELEAHIHRALGRVDDARLAAAQAIRAAMTRKDLATALRALHIVAAIAVQEHDPGARDIVVSVASCRVRAGYPPWPFTSHECSLWEASYDTASPQARCDTDDLEQMISGAAERALAYLDDCRGVS</sequence>
<feature type="domain" description="OmpR/PhoB-type" evidence="4">
    <location>
        <begin position="1"/>
        <end position="100"/>
    </location>
</feature>
<accession>A0ABW2P168</accession>
<dbReference type="Pfam" id="PF03704">
    <property type="entry name" value="BTAD"/>
    <property type="match status" value="1"/>
</dbReference>
<dbReference type="SUPFAM" id="SSF48452">
    <property type="entry name" value="TPR-like"/>
    <property type="match status" value="2"/>
</dbReference>
<dbReference type="SMART" id="SM01043">
    <property type="entry name" value="BTAD"/>
    <property type="match status" value="1"/>
</dbReference>
<keyword evidence="2 3" id="KW-0238">DNA-binding</keyword>
<dbReference type="PANTHER" id="PTHR47691:SF3">
    <property type="entry name" value="HTH-TYPE TRANSCRIPTIONAL REGULATOR RV0890C-RELATED"/>
    <property type="match status" value="1"/>
</dbReference>
<evidence type="ECO:0000256" key="1">
    <source>
        <dbReference type="ARBA" id="ARBA00005820"/>
    </source>
</evidence>
<evidence type="ECO:0000313" key="6">
    <source>
        <dbReference type="Proteomes" id="UP001596496"/>
    </source>
</evidence>
<dbReference type="Pfam" id="PF13191">
    <property type="entry name" value="AAA_16"/>
    <property type="match status" value="1"/>
</dbReference>
<dbReference type="PRINTS" id="PR00364">
    <property type="entry name" value="DISEASERSIST"/>
</dbReference>
<dbReference type="EMBL" id="JBHTCG010000006">
    <property type="protein sequence ID" value="MFC7382692.1"/>
    <property type="molecule type" value="Genomic_DNA"/>
</dbReference>
<dbReference type="Gene3D" id="1.25.40.10">
    <property type="entry name" value="Tetratricopeptide repeat domain"/>
    <property type="match status" value="2"/>
</dbReference>
<reference evidence="6" key="1">
    <citation type="journal article" date="2019" name="Int. J. Syst. Evol. Microbiol.">
        <title>The Global Catalogue of Microorganisms (GCM) 10K type strain sequencing project: providing services to taxonomists for standard genome sequencing and annotation.</title>
        <authorList>
            <consortium name="The Broad Institute Genomics Platform"/>
            <consortium name="The Broad Institute Genome Sequencing Center for Infectious Disease"/>
            <person name="Wu L."/>
            <person name="Ma J."/>
        </authorList>
    </citation>
    <scope>NUCLEOTIDE SEQUENCE [LARGE SCALE GENOMIC DNA]</scope>
    <source>
        <strain evidence="6">CECT 7649</strain>
    </source>
</reference>
<evidence type="ECO:0000259" key="4">
    <source>
        <dbReference type="PROSITE" id="PS51755"/>
    </source>
</evidence>
<protein>
    <submittedName>
        <fullName evidence="5">BTAD domain-containing putative transcriptional regulator</fullName>
    </submittedName>
</protein>
<evidence type="ECO:0000256" key="3">
    <source>
        <dbReference type="PROSITE-ProRule" id="PRU01091"/>
    </source>
</evidence>
<dbReference type="InterPro" id="IPR058852">
    <property type="entry name" value="HTH_77"/>
</dbReference>
<dbReference type="Gene3D" id="3.40.50.300">
    <property type="entry name" value="P-loop containing nucleotide triphosphate hydrolases"/>
    <property type="match status" value="1"/>
</dbReference>
<dbReference type="SMART" id="SM00862">
    <property type="entry name" value="Trans_reg_C"/>
    <property type="match status" value="1"/>
</dbReference>
<evidence type="ECO:0000256" key="2">
    <source>
        <dbReference type="ARBA" id="ARBA00023125"/>
    </source>
</evidence>
<dbReference type="InterPro" id="IPR036388">
    <property type="entry name" value="WH-like_DNA-bd_sf"/>
</dbReference>
<name>A0ABW2P168_9ACTN</name>
<dbReference type="Pfam" id="PF25872">
    <property type="entry name" value="HTH_77"/>
    <property type="match status" value="1"/>
</dbReference>
<dbReference type="InterPro" id="IPR027417">
    <property type="entry name" value="P-loop_NTPase"/>
</dbReference>
<dbReference type="Gene3D" id="1.10.10.10">
    <property type="entry name" value="Winged helix-like DNA-binding domain superfamily/Winged helix DNA-binding domain"/>
    <property type="match status" value="1"/>
</dbReference>
<gene>
    <name evidence="5" type="ORF">ACFQSB_10790</name>
</gene>
<feature type="DNA-binding region" description="OmpR/PhoB-type" evidence="3">
    <location>
        <begin position="1"/>
        <end position="100"/>
    </location>
</feature>
<comment type="similarity">
    <text evidence="1">Belongs to the AfsR/DnrI/RedD regulatory family.</text>
</comment>
<dbReference type="PANTHER" id="PTHR47691">
    <property type="entry name" value="REGULATOR-RELATED"/>
    <property type="match status" value="1"/>
</dbReference>